<accession>A0A7S2NSW6</accession>
<feature type="transmembrane region" description="Helical" evidence="6">
    <location>
        <begin position="266"/>
        <end position="288"/>
    </location>
</feature>
<sequence length="331" mass="35373">MFISSLSRIRPRLAGASVRTVVSTVAPPRPCTLAGQISSPWTVPRRCYAKPGSRFTNTKKKRVEVLEEEAPRQGSSLFGSLQQQQQQSPSMGTPGATFPSYSQQEQQGSQWEALSTGAVGHMRKVYGTLAAGIGISAGASIFAMATPLGAMHPMIPGLAALVPLMGLMYTSKHTTSHALRVAMFAAFTGLSGVAMAPLLMMALKVNPAIVPQALILTTALFGTMTGLSMVAKPGAALRWGVPLGGGLILLMATGMASMFVPVTSAWYPLLHSVSTYGGLALFSAYVAYDTQKMIDEYEMGEDDHLKHAVDLFIDFKVIFTRILSILMLRDD</sequence>
<evidence type="ECO:0000256" key="5">
    <source>
        <dbReference type="ARBA" id="ARBA00023136"/>
    </source>
</evidence>
<keyword evidence="5 6" id="KW-0472">Membrane</keyword>
<dbReference type="PANTHER" id="PTHR23291:SF32">
    <property type="entry name" value="BAX INHIBITOR 1"/>
    <property type="match status" value="1"/>
</dbReference>
<keyword evidence="3 6" id="KW-0812">Transmembrane</keyword>
<evidence type="ECO:0000256" key="1">
    <source>
        <dbReference type="ARBA" id="ARBA00004141"/>
    </source>
</evidence>
<reference evidence="8" key="1">
    <citation type="submission" date="2021-01" db="EMBL/GenBank/DDBJ databases">
        <authorList>
            <person name="Corre E."/>
            <person name="Pelletier E."/>
            <person name="Niang G."/>
            <person name="Scheremetjew M."/>
            <person name="Finn R."/>
            <person name="Kale V."/>
            <person name="Holt S."/>
            <person name="Cochrane G."/>
            <person name="Meng A."/>
            <person name="Brown T."/>
            <person name="Cohen L."/>
        </authorList>
    </citation>
    <scope>NUCLEOTIDE SEQUENCE</scope>
    <source>
        <strain evidence="8">UTEX LB 985</strain>
    </source>
</reference>
<evidence type="ECO:0000256" key="3">
    <source>
        <dbReference type="ARBA" id="ARBA00022692"/>
    </source>
</evidence>
<feature type="compositionally biased region" description="Low complexity" evidence="7">
    <location>
        <begin position="73"/>
        <end position="88"/>
    </location>
</feature>
<feature type="transmembrane region" description="Helical" evidence="6">
    <location>
        <begin position="151"/>
        <end position="169"/>
    </location>
</feature>
<comment type="similarity">
    <text evidence="2 6">Belongs to the BI1 family.</text>
</comment>
<dbReference type="GO" id="GO:0016020">
    <property type="term" value="C:membrane"/>
    <property type="evidence" value="ECO:0007669"/>
    <property type="project" value="UniProtKB-SubCell"/>
</dbReference>
<evidence type="ECO:0000256" key="4">
    <source>
        <dbReference type="ARBA" id="ARBA00022989"/>
    </source>
</evidence>
<feature type="region of interest" description="Disordered" evidence="7">
    <location>
        <begin position="68"/>
        <end position="104"/>
    </location>
</feature>
<proteinExistence type="inferred from homology"/>
<dbReference type="PANTHER" id="PTHR23291">
    <property type="entry name" value="BAX INHIBITOR-RELATED"/>
    <property type="match status" value="1"/>
</dbReference>
<evidence type="ECO:0000313" key="8">
    <source>
        <dbReference type="EMBL" id="CAD9557394.1"/>
    </source>
</evidence>
<feature type="transmembrane region" description="Helical" evidence="6">
    <location>
        <begin position="125"/>
        <end position="145"/>
    </location>
</feature>
<evidence type="ECO:0000256" key="6">
    <source>
        <dbReference type="RuleBase" id="RU004379"/>
    </source>
</evidence>
<evidence type="ECO:0000256" key="7">
    <source>
        <dbReference type="SAM" id="MobiDB-lite"/>
    </source>
</evidence>
<dbReference type="InterPro" id="IPR006214">
    <property type="entry name" value="Bax_inhibitor_1-related"/>
</dbReference>
<feature type="transmembrane region" description="Helical" evidence="6">
    <location>
        <begin position="239"/>
        <end position="260"/>
    </location>
</feature>
<feature type="transmembrane region" description="Helical" evidence="6">
    <location>
        <begin position="181"/>
        <end position="203"/>
    </location>
</feature>
<dbReference type="Pfam" id="PF01027">
    <property type="entry name" value="Bax1-I"/>
    <property type="match status" value="1"/>
</dbReference>
<name>A0A7S2NSW6_9EUKA</name>
<gene>
    <name evidence="8" type="ORF">CBRE1094_LOCUS47757</name>
</gene>
<evidence type="ECO:0000256" key="2">
    <source>
        <dbReference type="ARBA" id="ARBA00010350"/>
    </source>
</evidence>
<dbReference type="EMBL" id="HBGU01087417">
    <property type="protein sequence ID" value="CAD9557394.1"/>
    <property type="molecule type" value="Transcribed_RNA"/>
</dbReference>
<organism evidence="8">
    <name type="scientific">Haptolina brevifila</name>
    <dbReference type="NCBI Taxonomy" id="156173"/>
    <lineage>
        <taxon>Eukaryota</taxon>
        <taxon>Haptista</taxon>
        <taxon>Haptophyta</taxon>
        <taxon>Prymnesiophyceae</taxon>
        <taxon>Prymnesiales</taxon>
        <taxon>Prymnesiaceae</taxon>
        <taxon>Haptolina</taxon>
    </lineage>
</organism>
<dbReference type="AlphaFoldDB" id="A0A7S2NSW6"/>
<comment type="subcellular location">
    <subcellularLocation>
        <location evidence="1">Membrane</location>
        <topology evidence="1">Multi-pass membrane protein</topology>
    </subcellularLocation>
</comment>
<keyword evidence="4 6" id="KW-1133">Transmembrane helix</keyword>
<feature type="transmembrane region" description="Helical" evidence="6">
    <location>
        <begin position="209"/>
        <end position="227"/>
    </location>
</feature>
<protein>
    <submittedName>
        <fullName evidence="8">Uncharacterized protein</fullName>
    </submittedName>
</protein>